<dbReference type="InterPro" id="IPR036179">
    <property type="entry name" value="Ig-like_dom_sf"/>
</dbReference>
<dbReference type="InterPro" id="IPR011162">
    <property type="entry name" value="MHC_I/II-like_Ag-recog"/>
</dbReference>
<proteinExistence type="predicted"/>
<dbReference type="Pfam" id="PF07654">
    <property type="entry name" value="C1-set"/>
    <property type="match status" value="1"/>
</dbReference>
<feature type="non-terminal residue" evidence="3">
    <location>
        <position position="275"/>
    </location>
</feature>
<dbReference type="InterPro" id="IPR011161">
    <property type="entry name" value="MHC_I-like_Ag-recog"/>
</dbReference>
<dbReference type="SUPFAM" id="SSF54452">
    <property type="entry name" value="MHC antigen-recognition domain"/>
    <property type="match status" value="1"/>
</dbReference>
<dbReference type="PANTHER" id="PTHR16675">
    <property type="entry name" value="MHC CLASS I-RELATED"/>
    <property type="match status" value="1"/>
</dbReference>
<dbReference type="Gene3D" id="3.30.500.10">
    <property type="entry name" value="MHC class I-like antigen recognition-like"/>
    <property type="match status" value="1"/>
</dbReference>
<dbReference type="InterPro" id="IPR003597">
    <property type="entry name" value="Ig_C1-set"/>
</dbReference>
<dbReference type="GO" id="GO:0009897">
    <property type="term" value="C:external side of plasma membrane"/>
    <property type="evidence" value="ECO:0007669"/>
    <property type="project" value="TreeGrafter"/>
</dbReference>
<dbReference type="Proteomes" id="UP000539032">
    <property type="component" value="Unassembled WGS sequence"/>
</dbReference>
<dbReference type="InterPro" id="IPR050208">
    <property type="entry name" value="MHC_class-I_related"/>
</dbReference>
<dbReference type="PANTHER" id="PTHR16675:SF160">
    <property type="entry name" value="T-CELL SURFACE GLYCOPROTEIN CD1A"/>
    <property type="match status" value="1"/>
</dbReference>
<dbReference type="InterPro" id="IPR013783">
    <property type="entry name" value="Ig-like_fold"/>
</dbReference>
<dbReference type="OrthoDB" id="8890485at2759"/>
<evidence type="ECO:0000259" key="2">
    <source>
        <dbReference type="PROSITE" id="PS50835"/>
    </source>
</evidence>
<comment type="caution">
    <text evidence="3">The sequence shown here is derived from an EMBL/GenBank/DDBJ whole genome shotgun (WGS) entry which is preliminary data.</text>
</comment>
<dbReference type="GO" id="GO:0048007">
    <property type="term" value="P:antigen processing and presentation, exogenous lipid antigen via MHC class Ib"/>
    <property type="evidence" value="ECO:0007669"/>
    <property type="project" value="TreeGrafter"/>
</dbReference>
<dbReference type="InterPro" id="IPR037055">
    <property type="entry name" value="MHC_I-like_Ag-recog_sf"/>
</dbReference>
<dbReference type="SMART" id="SM00407">
    <property type="entry name" value="IGc1"/>
    <property type="match status" value="1"/>
</dbReference>
<feature type="domain" description="Ig-like" evidence="2">
    <location>
        <begin position="181"/>
        <end position="275"/>
    </location>
</feature>
<dbReference type="Pfam" id="PF16497">
    <property type="entry name" value="MHC_I_3"/>
    <property type="match status" value="1"/>
</dbReference>
<organism evidence="3 4">
    <name type="scientific">Scopus umbretta</name>
    <name type="common">Hammerkop</name>
    <dbReference type="NCBI Taxonomy" id="33581"/>
    <lineage>
        <taxon>Eukaryota</taxon>
        <taxon>Metazoa</taxon>
        <taxon>Chordata</taxon>
        <taxon>Craniata</taxon>
        <taxon>Vertebrata</taxon>
        <taxon>Euteleostomi</taxon>
        <taxon>Archelosauria</taxon>
        <taxon>Archosauria</taxon>
        <taxon>Dinosauria</taxon>
        <taxon>Saurischia</taxon>
        <taxon>Theropoda</taxon>
        <taxon>Coelurosauria</taxon>
        <taxon>Aves</taxon>
        <taxon>Neognathae</taxon>
        <taxon>Neoaves</taxon>
        <taxon>Aequornithes</taxon>
        <taxon>Pelecaniformes</taxon>
        <taxon>Scopidae</taxon>
        <taxon>Scopus</taxon>
    </lineage>
</organism>
<dbReference type="GO" id="GO:0030884">
    <property type="term" value="F:exogenous lipid antigen binding"/>
    <property type="evidence" value="ECO:0007669"/>
    <property type="project" value="TreeGrafter"/>
</dbReference>
<dbReference type="GO" id="GO:0006955">
    <property type="term" value="P:immune response"/>
    <property type="evidence" value="ECO:0007669"/>
    <property type="project" value="TreeGrafter"/>
</dbReference>
<dbReference type="PROSITE" id="PS50835">
    <property type="entry name" value="IG_LIKE"/>
    <property type="match status" value="1"/>
</dbReference>
<dbReference type="Gene3D" id="2.60.40.10">
    <property type="entry name" value="Immunoglobulins"/>
    <property type="match status" value="1"/>
</dbReference>
<evidence type="ECO:0000313" key="4">
    <source>
        <dbReference type="Proteomes" id="UP000539032"/>
    </source>
</evidence>
<dbReference type="GO" id="GO:0030883">
    <property type="term" value="F:endogenous lipid antigen binding"/>
    <property type="evidence" value="ECO:0007669"/>
    <property type="project" value="TreeGrafter"/>
</dbReference>
<dbReference type="GO" id="GO:0005615">
    <property type="term" value="C:extracellular space"/>
    <property type="evidence" value="ECO:0007669"/>
    <property type="project" value="TreeGrafter"/>
</dbReference>
<dbReference type="InterPro" id="IPR003006">
    <property type="entry name" value="Ig/MHC_CS"/>
</dbReference>
<name>A0A7L4HRN6_SCOUM</name>
<dbReference type="GO" id="GO:0001916">
    <property type="term" value="P:positive regulation of T cell mediated cytotoxicity"/>
    <property type="evidence" value="ECO:0007669"/>
    <property type="project" value="TreeGrafter"/>
</dbReference>
<protein>
    <submittedName>
        <fullName evidence="3">CD1D protein</fullName>
    </submittedName>
</protein>
<feature type="non-terminal residue" evidence="3">
    <location>
        <position position="1"/>
    </location>
</feature>
<accession>A0A7L4HRN6</accession>
<evidence type="ECO:0000256" key="1">
    <source>
        <dbReference type="ARBA" id="ARBA00023180"/>
    </source>
</evidence>
<dbReference type="InterPro" id="IPR007110">
    <property type="entry name" value="Ig-like_dom"/>
</dbReference>
<dbReference type="GO" id="GO:0071723">
    <property type="term" value="F:lipopeptide binding"/>
    <property type="evidence" value="ECO:0007669"/>
    <property type="project" value="TreeGrafter"/>
</dbReference>
<reference evidence="3 4" key="1">
    <citation type="submission" date="2020-02" db="EMBL/GenBank/DDBJ databases">
        <title>Bird 10,000 Genomes (B10K) Project - Family phase.</title>
        <authorList>
            <person name="Zhang G."/>
        </authorList>
    </citation>
    <scope>NUCLEOTIDE SEQUENCE [LARGE SCALE GENOMIC DNA]</scope>
    <source>
        <strain evidence="3">B10K-DU-002-70</strain>
        <tissue evidence="3">Muscle</tissue>
    </source>
</reference>
<dbReference type="PROSITE" id="PS00290">
    <property type="entry name" value="IG_MHC"/>
    <property type="match status" value="1"/>
</dbReference>
<gene>
    <name evidence="3" type="primary">Cd1d</name>
    <name evidence="3" type="ORF">SCOUMB_R03090</name>
</gene>
<dbReference type="SUPFAM" id="SSF48726">
    <property type="entry name" value="Immunoglobulin"/>
    <property type="match status" value="1"/>
</dbReference>
<dbReference type="AlphaFoldDB" id="A0A7L4HRN6"/>
<dbReference type="GO" id="GO:0048006">
    <property type="term" value="P:antigen processing and presentation, endogenous lipid antigen via MHC class Ib"/>
    <property type="evidence" value="ECO:0007669"/>
    <property type="project" value="TreeGrafter"/>
</dbReference>
<evidence type="ECO:0000313" key="3">
    <source>
        <dbReference type="EMBL" id="NXX56058.1"/>
    </source>
</evidence>
<dbReference type="EMBL" id="VZTL01027772">
    <property type="protein sequence ID" value="NXX56058.1"/>
    <property type="molecule type" value="Genomic_DNA"/>
</dbReference>
<keyword evidence="1" id="KW-0325">Glycoprotein</keyword>
<sequence length="275" mass="30858">TQVFQLLQTSIFANVSSAEVSGMALLGDTPIFALDPAKWSIHFHWPWARQATAEGDAEKIKSHSKLLLRNMVRYVHEMAQQAQLDYPFVVQVRAGCKLHPNRTSWGFMHVGVRGRDLIAFEVERQRWEPQQSSPLAELVSKSLTGKKAIAALLEHLLSVSCQSYVLTLCRYGRAALERQEPPVATVFARTPRPDQLLLVCRVTGFYPRSINVAWLRDGQEVPPGPELNTSTILPNADLTYQLRSILAVNPHDGHSYACRVRHHSLGTHSLLIPWG</sequence>
<keyword evidence="4" id="KW-1185">Reference proteome</keyword>